<keyword evidence="2" id="KW-1185">Reference proteome</keyword>
<name>A0ACC6C636_9BURK</name>
<comment type="caution">
    <text evidence="1">The sequence shown here is derived from an EMBL/GenBank/DDBJ whole genome shotgun (WGS) entry which is preliminary data.</text>
</comment>
<evidence type="ECO:0000313" key="2">
    <source>
        <dbReference type="Proteomes" id="UP001076464"/>
    </source>
</evidence>
<accession>A0ACC6C636</accession>
<dbReference type="EMBL" id="JAPPUY010000001">
    <property type="protein sequence ID" value="MCY4743850.1"/>
    <property type="molecule type" value="Genomic_DNA"/>
</dbReference>
<protein>
    <submittedName>
        <fullName evidence="1">AAA family ATPase</fullName>
    </submittedName>
</protein>
<sequence>MYAPFFGLRHAPFSIAPDPHYLYMSERHRDALAHLLYGLDGGGGFVLLTGEIGAGKTTVCRCFLGQIPAHCNVAYIFNPKLTVTELLRAVCDEFHVPVPAGAQTVKDFVDPLNTFLLAQHAAGRNNVLIIDEAQNLSADVLEQLRLLTNLETAERKLLQVVLIGQPELRELLARPELEQLAQRVIARFHLGALSEAETAHYVRHRLTVAGLTGALPFDARALRLIHQLTRGVPRRINLLCDRALLGGYASGRAQVTPDIVRRAAAEVFDGPTTPRRLTARIALGSGLLAAAAVAAGLAWQQQAAPLGPAPASASSAASTPAPAASTAAAASLALPASQAASPPAPELLRLADWPPSDDHDAWQALASRWGLPLPAGADACDTAAQRGLQCYRSSSGSLSLIRLIDRPVLLTLRRPGQPPALAALVALDEQHATLLLDGTPRRLPLAELATAWRGEFNTFWRPPPGYAQRAEQPRVLRDWLAAQLAGLSPAMPAASAPPPGWAALSRQVQAFQAGRGLQPDGRIGPVTLMLLNRASGVPEPRLDAAR</sequence>
<proteinExistence type="predicted"/>
<organism evidence="1 2">
    <name type="scientific">Roseateles hydrophilus</name>
    <dbReference type="NCBI Taxonomy" id="2975054"/>
    <lineage>
        <taxon>Bacteria</taxon>
        <taxon>Pseudomonadati</taxon>
        <taxon>Pseudomonadota</taxon>
        <taxon>Betaproteobacteria</taxon>
        <taxon>Burkholderiales</taxon>
        <taxon>Sphaerotilaceae</taxon>
        <taxon>Roseateles</taxon>
    </lineage>
</organism>
<evidence type="ECO:0000313" key="1">
    <source>
        <dbReference type="EMBL" id="MCY4743850.1"/>
    </source>
</evidence>
<gene>
    <name evidence="1" type="ORF">NYO99_02575</name>
</gene>
<reference evidence="1" key="1">
    <citation type="submission" date="2022-08" db="EMBL/GenBank/DDBJ databases">
        <title>Genome sequencing of Pelomonas sp. UHG3.</title>
        <authorList>
            <person name="So Y."/>
        </authorList>
    </citation>
    <scope>NUCLEOTIDE SEQUENCE</scope>
    <source>
        <strain evidence="1">UHG3</strain>
    </source>
</reference>
<dbReference type="Proteomes" id="UP001076464">
    <property type="component" value="Unassembled WGS sequence"/>
</dbReference>